<dbReference type="Proteomes" id="UP000261052">
    <property type="component" value="Unassembled WGS sequence"/>
</dbReference>
<dbReference type="PRINTS" id="PR00453">
    <property type="entry name" value="VWFADOMAIN"/>
</dbReference>
<dbReference type="SMART" id="SM00327">
    <property type="entry name" value="VWA"/>
    <property type="match status" value="1"/>
</dbReference>
<dbReference type="InterPro" id="IPR036465">
    <property type="entry name" value="vWFA_dom_sf"/>
</dbReference>
<dbReference type="Pfam" id="PF18884">
    <property type="entry name" value="TSP3_bac"/>
    <property type="match status" value="2"/>
</dbReference>
<proteinExistence type="predicted"/>
<evidence type="ECO:0000256" key="2">
    <source>
        <dbReference type="ARBA" id="ARBA00022525"/>
    </source>
</evidence>
<evidence type="ECO:0000256" key="3">
    <source>
        <dbReference type="ARBA" id="ARBA00022729"/>
    </source>
</evidence>
<evidence type="ECO:0000259" key="5">
    <source>
        <dbReference type="PROSITE" id="PS50234"/>
    </source>
</evidence>
<evidence type="ECO:0000313" key="6">
    <source>
        <dbReference type="EMBL" id="RGK44109.1"/>
    </source>
</evidence>
<gene>
    <name evidence="6" type="ORF">DXD13_03985</name>
</gene>
<dbReference type="PANTHER" id="PTHR22588">
    <property type="entry name" value="VWFA DOMAIN-CONTAINING PROTEIN"/>
    <property type="match status" value="1"/>
</dbReference>
<dbReference type="Pfam" id="PF00092">
    <property type="entry name" value="VWA"/>
    <property type="match status" value="1"/>
</dbReference>
<evidence type="ECO:0000256" key="4">
    <source>
        <dbReference type="ARBA" id="ARBA00022837"/>
    </source>
</evidence>
<comment type="caution">
    <text evidence="6">The sequence shown here is derived from an EMBL/GenBank/DDBJ whole genome shotgun (WGS) entry which is preliminary data.</text>
</comment>
<dbReference type="PROSITE" id="PS50234">
    <property type="entry name" value="VWFA"/>
    <property type="match status" value="1"/>
</dbReference>
<dbReference type="AlphaFoldDB" id="A0A3E4M349"/>
<feature type="domain" description="VWFA" evidence="5">
    <location>
        <begin position="31"/>
        <end position="195"/>
    </location>
</feature>
<comment type="subcellular location">
    <subcellularLocation>
        <location evidence="1">Secreted</location>
    </subcellularLocation>
</comment>
<keyword evidence="4" id="KW-0106">Calcium</keyword>
<dbReference type="SUPFAM" id="SSF53300">
    <property type="entry name" value="vWA-like"/>
    <property type="match status" value="1"/>
</dbReference>
<organism evidence="6 7">
    <name type="scientific">Agathobacter rectalis</name>
    <dbReference type="NCBI Taxonomy" id="39491"/>
    <lineage>
        <taxon>Bacteria</taxon>
        <taxon>Bacillati</taxon>
        <taxon>Bacillota</taxon>
        <taxon>Clostridia</taxon>
        <taxon>Lachnospirales</taxon>
        <taxon>Lachnospiraceae</taxon>
        <taxon>Agathobacter</taxon>
    </lineage>
</organism>
<dbReference type="Gene3D" id="3.40.50.410">
    <property type="entry name" value="von Willebrand factor, type A domain"/>
    <property type="match status" value="1"/>
</dbReference>
<name>A0A3E4M349_9FIRM</name>
<evidence type="ECO:0000313" key="7">
    <source>
        <dbReference type="Proteomes" id="UP000261052"/>
    </source>
</evidence>
<dbReference type="InterPro" id="IPR052229">
    <property type="entry name" value="Collagen-VI/PIF"/>
</dbReference>
<dbReference type="PANTHER" id="PTHR22588:SF3">
    <property type="entry name" value="VWFA DOMAIN-CONTAINING PROTEIN"/>
    <property type="match status" value="1"/>
</dbReference>
<dbReference type="InterPro" id="IPR059100">
    <property type="entry name" value="TSP3_bac"/>
</dbReference>
<accession>A0A3E4M349</accession>
<reference evidence="6 7" key="1">
    <citation type="submission" date="2018-08" db="EMBL/GenBank/DDBJ databases">
        <title>A genome reference for cultivated species of the human gut microbiota.</title>
        <authorList>
            <person name="Zou Y."/>
            <person name="Xue W."/>
            <person name="Luo G."/>
        </authorList>
    </citation>
    <scope>NUCLEOTIDE SEQUENCE [LARGE SCALE GENOMIC DNA]</scope>
    <source>
        <strain evidence="6 7">TF11-15AC</strain>
    </source>
</reference>
<sequence length="510" mass="56605">MVLNKREYNNYAFQFVIEAPSTAEELTTKFDIAFVLDDSGSISSSDFTKMRDECKQLSDRFTENDRLALFMFASSVSKLTSFTDKDTFAECLSSYRRTNGMTVLYSGINSATTEFKNYSTDASRIMIVVTDGYNNQSGASSATVINNAIEENVIIYCVGVGSVNSTVLKNISESTGGCYYYINQFSQLNGIFENIIFETDLYKDSDGDGLSDYHEKMIAAGKMHTGSGEALRLCTTMNYLSSDSDGDGLADSEEVEIRKIPNSENYYCYMVSNPCVVDTDCDSYNDYVEEYIGSSPVSKINKIEQTESSTSGYSVKWSDWQELIEEHAWNYIHNAVEADIYSKNVGIQLETPISVGRIDVLRLATNEVWDVKPPSYVYEPNRSKGIAQVSRYVNAIGGKIGGLYIKGSSFEIGDYKVQYSNMNNGLIVYSFKKKQPDEVPVPVPAPETEKDDNYVYVPQYQPAQEIQFWGTVAAVLIVGGTIAEDVITGGGGIADDAASFYLAYRLMFGL</sequence>
<dbReference type="InterPro" id="IPR002035">
    <property type="entry name" value="VWF_A"/>
</dbReference>
<keyword evidence="3" id="KW-0732">Signal</keyword>
<dbReference type="CDD" id="cd00198">
    <property type="entry name" value="vWFA"/>
    <property type="match status" value="1"/>
</dbReference>
<keyword evidence="2" id="KW-0964">Secreted</keyword>
<evidence type="ECO:0000256" key="1">
    <source>
        <dbReference type="ARBA" id="ARBA00004613"/>
    </source>
</evidence>
<dbReference type="EMBL" id="QSQP01000004">
    <property type="protein sequence ID" value="RGK44109.1"/>
    <property type="molecule type" value="Genomic_DNA"/>
</dbReference>
<protein>
    <submittedName>
        <fullName evidence="6">VWA domain-containing protein</fullName>
    </submittedName>
</protein>